<dbReference type="GO" id="GO:0046872">
    <property type="term" value="F:metal ion binding"/>
    <property type="evidence" value="ECO:0007669"/>
    <property type="project" value="UniProtKB-KW"/>
</dbReference>
<dbReference type="InterPro" id="IPR029052">
    <property type="entry name" value="Metallo-depent_PP-like"/>
</dbReference>
<dbReference type="PANTHER" id="PTHR11575:SF24">
    <property type="entry name" value="5'-NUCLEOTIDASE"/>
    <property type="match status" value="1"/>
</dbReference>
<dbReference type="FunFam" id="3.60.21.10:FF:000020">
    <property type="entry name" value="NT5E isoform 4"/>
    <property type="match status" value="1"/>
</dbReference>
<dbReference type="GO" id="GO:0000166">
    <property type="term" value="F:nucleotide binding"/>
    <property type="evidence" value="ECO:0007669"/>
    <property type="project" value="UniProtKB-KW"/>
</dbReference>
<sequence>MEKISRRQFLKRSLSLGAGALLMIYGDGSYRVALAQEAAALRMRILHTNDHHSRIEPVMNGSTPLHGGVARRKTLIDQVRSSEALPLLLVDAGDVFQGTLFFNQYNGMADLEFYNAMGYEAMTIGNHEFDRGTTLLSDFIKRATFPVLSANIHVTAGSVLDGLYKPHVIVEKGGKKIGIFGVTAEDTGELANTGSEVQFTSVIAAAKEQVAALQAAGVFTIIALTHVGIDVDRQIAREVSGISLIIGGHSHTPMGPMSSSGNPPYPELIANPDGKPVVIVTDWEWGRWLGDLTLAFNQEGTIVDVQGHPTEVAPSIEADPSFEQRIQVLAAPLNLLRATVIGSSSVDLDGARANVRTRETNLGNLVADAMLLKTRNRGGQIAITNGGGIRASIPAGAISIGQVLEVLPFGNTLATVDISGAQVWAALENGVSQVESGAGRFPQIAGFSFTYDPTLPVGSRVTSVTYAGAAMDSAAIFRVVTNDFMLAGGDGFTSFAQGSNPLNTGLILADVVQEYISANSPITAVAEGRISVGLAVGRPAPSATPTPMPTTPAGGTPAPIPATLPNTSAGVVQPLGLLASLGASALAGGWALRRRTRFEQPADMAVEVE</sequence>
<dbReference type="PROSITE" id="PS00785">
    <property type="entry name" value="5_NUCLEOTIDASE_1"/>
    <property type="match status" value="1"/>
</dbReference>
<dbReference type="GO" id="GO:0005576">
    <property type="term" value="C:extracellular region"/>
    <property type="evidence" value="ECO:0007669"/>
    <property type="project" value="UniProtKB-SubCell"/>
</dbReference>
<dbReference type="CDD" id="cd07409">
    <property type="entry name" value="MPP_CD73_N"/>
    <property type="match status" value="1"/>
</dbReference>
<comment type="similarity">
    <text evidence="7">Belongs to the 5'-nucleotidase family.</text>
</comment>
<comment type="subcellular location">
    <subcellularLocation>
        <location evidence="1">Secreted</location>
    </subcellularLocation>
</comment>
<evidence type="ECO:0000256" key="2">
    <source>
        <dbReference type="ARBA" id="ARBA00022525"/>
    </source>
</evidence>
<dbReference type="FunFam" id="3.90.780.10:FF:000004">
    <property type="entry name" value="UDP-sugar hydrolase, putative"/>
    <property type="match status" value="1"/>
</dbReference>
<dbReference type="Gene3D" id="3.90.780.10">
    <property type="entry name" value="5'-Nucleotidase, C-terminal domain"/>
    <property type="match status" value="1"/>
</dbReference>
<keyword evidence="4" id="KW-0732">Signal</keyword>
<keyword evidence="5 7" id="KW-0547">Nucleotide-binding</keyword>
<keyword evidence="12" id="KW-1185">Reference proteome</keyword>
<dbReference type="Pfam" id="PF02872">
    <property type="entry name" value="5_nucleotid_C"/>
    <property type="match status" value="1"/>
</dbReference>
<protein>
    <submittedName>
        <fullName evidence="11">LPXTG-motif cell wall anchor domain protein</fullName>
    </submittedName>
</protein>
<dbReference type="PROSITE" id="PS51318">
    <property type="entry name" value="TAT"/>
    <property type="match status" value="1"/>
</dbReference>
<proteinExistence type="inferred from homology"/>
<evidence type="ECO:0000256" key="7">
    <source>
        <dbReference type="RuleBase" id="RU362119"/>
    </source>
</evidence>
<dbReference type="InterPro" id="IPR006179">
    <property type="entry name" value="5_nucleotidase/apyrase"/>
</dbReference>
<dbReference type="EMBL" id="ADVR01000097">
    <property type="protein sequence ID" value="EFO79903.1"/>
    <property type="molecule type" value="Genomic_DNA"/>
</dbReference>
<dbReference type="InterPro" id="IPR006146">
    <property type="entry name" value="5'-Nucleotdase_CS"/>
</dbReference>
<evidence type="ECO:0000256" key="3">
    <source>
        <dbReference type="ARBA" id="ARBA00022723"/>
    </source>
</evidence>
<dbReference type="GO" id="GO:0016788">
    <property type="term" value="F:hydrolase activity, acting on ester bonds"/>
    <property type="evidence" value="ECO:0007669"/>
    <property type="project" value="InterPro"/>
</dbReference>
<name>E1IG14_9CHLR</name>
<dbReference type="Gene3D" id="3.60.21.10">
    <property type="match status" value="1"/>
</dbReference>
<dbReference type="PROSITE" id="PS00786">
    <property type="entry name" value="5_NUCLEOTIDASE_2"/>
    <property type="match status" value="1"/>
</dbReference>
<dbReference type="OrthoDB" id="9801679at2"/>
<dbReference type="InterPro" id="IPR006311">
    <property type="entry name" value="TAT_signal"/>
</dbReference>
<evidence type="ECO:0000256" key="1">
    <source>
        <dbReference type="ARBA" id="ARBA00004613"/>
    </source>
</evidence>
<dbReference type="InterPro" id="IPR008334">
    <property type="entry name" value="5'-Nucleotdase_C"/>
</dbReference>
<accession>E1IG14</accession>
<evidence type="ECO:0000259" key="9">
    <source>
        <dbReference type="Pfam" id="PF00149"/>
    </source>
</evidence>
<keyword evidence="6 7" id="KW-0378">Hydrolase</keyword>
<feature type="compositionally biased region" description="Low complexity" evidence="8">
    <location>
        <begin position="551"/>
        <end position="564"/>
    </location>
</feature>
<keyword evidence="3" id="KW-0479">Metal-binding</keyword>
<dbReference type="InterPro" id="IPR036907">
    <property type="entry name" value="5'-Nucleotdase_C_sf"/>
</dbReference>
<dbReference type="Proteomes" id="UP000054010">
    <property type="component" value="Unassembled WGS sequence"/>
</dbReference>
<dbReference type="PANTHER" id="PTHR11575">
    <property type="entry name" value="5'-NUCLEOTIDASE-RELATED"/>
    <property type="match status" value="1"/>
</dbReference>
<feature type="domain" description="5'-Nucleotidase C-terminal" evidence="10">
    <location>
        <begin position="340"/>
        <end position="496"/>
    </location>
</feature>
<evidence type="ECO:0000259" key="10">
    <source>
        <dbReference type="Pfam" id="PF02872"/>
    </source>
</evidence>
<dbReference type="eggNOG" id="COG0737">
    <property type="taxonomic scope" value="Bacteria"/>
</dbReference>
<evidence type="ECO:0000256" key="5">
    <source>
        <dbReference type="ARBA" id="ARBA00022741"/>
    </source>
</evidence>
<evidence type="ECO:0000256" key="6">
    <source>
        <dbReference type="ARBA" id="ARBA00022801"/>
    </source>
</evidence>
<dbReference type="SUPFAM" id="SSF56300">
    <property type="entry name" value="Metallo-dependent phosphatases"/>
    <property type="match status" value="1"/>
</dbReference>
<dbReference type="PRINTS" id="PR01607">
    <property type="entry name" value="APYRASEFAMLY"/>
</dbReference>
<dbReference type="STRING" id="765420.OSCT_2278"/>
<feature type="domain" description="Calcineurin-like phosphoesterase" evidence="9">
    <location>
        <begin position="43"/>
        <end position="253"/>
    </location>
</feature>
<dbReference type="Pfam" id="PF00149">
    <property type="entry name" value="Metallophos"/>
    <property type="match status" value="1"/>
</dbReference>
<keyword evidence="2" id="KW-0964">Secreted</keyword>
<evidence type="ECO:0000313" key="12">
    <source>
        <dbReference type="Proteomes" id="UP000054010"/>
    </source>
</evidence>
<dbReference type="GO" id="GO:0009166">
    <property type="term" value="P:nucleotide catabolic process"/>
    <property type="evidence" value="ECO:0007669"/>
    <property type="project" value="InterPro"/>
</dbReference>
<organism evidence="11 12">
    <name type="scientific">Oscillochloris trichoides DG-6</name>
    <dbReference type="NCBI Taxonomy" id="765420"/>
    <lineage>
        <taxon>Bacteria</taxon>
        <taxon>Bacillati</taxon>
        <taxon>Chloroflexota</taxon>
        <taxon>Chloroflexia</taxon>
        <taxon>Chloroflexales</taxon>
        <taxon>Chloroflexineae</taxon>
        <taxon>Oscillochloridaceae</taxon>
        <taxon>Oscillochloris</taxon>
    </lineage>
</organism>
<gene>
    <name evidence="11" type="ORF">OSCT_2278</name>
</gene>
<dbReference type="AlphaFoldDB" id="E1IG14"/>
<dbReference type="HOGENOM" id="CLU_005854_7_1_0"/>
<feature type="region of interest" description="Disordered" evidence="8">
    <location>
        <begin position="541"/>
        <end position="564"/>
    </location>
</feature>
<evidence type="ECO:0000256" key="8">
    <source>
        <dbReference type="SAM" id="MobiDB-lite"/>
    </source>
</evidence>
<dbReference type="SUPFAM" id="SSF55816">
    <property type="entry name" value="5'-nucleotidase (syn. UDP-sugar hydrolase), C-terminal domain"/>
    <property type="match status" value="1"/>
</dbReference>
<evidence type="ECO:0000256" key="4">
    <source>
        <dbReference type="ARBA" id="ARBA00022729"/>
    </source>
</evidence>
<evidence type="ECO:0000313" key="11">
    <source>
        <dbReference type="EMBL" id="EFO79903.1"/>
    </source>
</evidence>
<dbReference type="InterPro" id="IPR004843">
    <property type="entry name" value="Calcineurin-like_PHP"/>
</dbReference>
<comment type="caution">
    <text evidence="11">The sequence shown here is derived from an EMBL/GenBank/DDBJ whole genome shotgun (WGS) entry which is preliminary data.</text>
</comment>
<reference evidence="11 12" key="1">
    <citation type="journal article" date="2011" name="J. Bacteriol.">
        <title>Draft genome sequence of the anoxygenic filamentous phototrophic bacterium Oscillochloris trichoides subsp. DG-6.</title>
        <authorList>
            <person name="Kuznetsov B.B."/>
            <person name="Ivanovsky R.N."/>
            <person name="Keppen O.I."/>
            <person name="Sukhacheva M.V."/>
            <person name="Bumazhkin B.K."/>
            <person name="Patutina E.O."/>
            <person name="Beletsky A.V."/>
            <person name="Mardanov A.V."/>
            <person name="Baslerov R.V."/>
            <person name="Panteleeva A.N."/>
            <person name="Kolganova T.V."/>
            <person name="Ravin N.V."/>
            <person name="Skryabin K.G."/>
        </authorList>
    </citation>
    <scope>NUCLEOTIDE SEQUENCE [LARGE SCALE GENOMIC DNA]</scope>
    <source>
        <strain evidence="11 12">DG-6</strain>
    </source>
</reference>